<dbReference type="GO" id="GO:0004556">
    <property type="term" value="F:alpha-amylase activity"/>
    <property type="evidence" value="ECO:0007669"/>
    <property type="project" value="UniProtKB-EC"/>
</dbReference>
<dbReference type="RefSeq" id="WP_204938010.1">
    <property type="nucleotide sequence ID" value="NZ_BAAAUM010000001.1"/>
</dbReference>
<proteinExistence type="inferred from homology"/>
<evidence type="ECO:0000256" key="2">
    <source>
        <dbReference type="ARBA" id="ARBA00001913"/>
    </source>
</evidence>
<dbReference type="Gene3D" id="3.20.20.80">
    <property type="entry name" value="Glycosidases"/>
    <property type="match status" value="1"/>
</dbReference>
<dbReference type="InterPro" id="IPR031319">
    <property type="entry name" value="A-amylase_C"/>
</dbReference>
<dbReference type="SUPFAM" id="SSF51445">
    <property type="entry name" value="(Trans)glycosidases"/>
    <property type="match status" value="1"/>
</dbReference>
<dbReference type="EC" id="3.2.1.1" evidence="4"/>
<dbReference type="SUPFAM" id="SSF51011">
    <property type="entry name" value="Glycosyl hydrolase domain"/>
    <property type="match status" value="1"/>
</dbReference>
<evidence type="ECO:0000256" key="11">
    <source>
        <dbReference type="ARBA" id="ARBA00030238"/>
    </source>
</evidence>
<feature type="domain" description="Glycosyl hydrolase family 13 catalytic" evidence="15">
    <location>
        <begin position="35"/>
        <end position="391"/>
    </location>
</feature>
<organism evidence="16 17">
    <name type="scientific">Microbacterium keratanolyticum</name>
    <dbReference type="NCBI Taxonomy" id="67574"/>
    <lineage>
        <taxon>Bacteria</taxon>
        <taxon>Bacillati</taxon>
        <taxon>Actinomycetota</taxon>
        <taxon>Actinomycetes</taxon>
        <taxon>Micrococcales</taxon>
        <taxon>Microbacteriaceae</taxon>
        <taxon>Microbacterium</taxon>
    </lineage>
</organism>
<comment type="similarity">
    <text evidence="3 12">Belongs to the glycosyl hydrolase 13 family.</text>
</comment>
<feature type="domain" description="Alpha-amylase C-terminal" evidence="14">
    <location>
        <begin position="403"/>
        <end position="483"/>
    </location>
</feature>
<evidence type="ECO:0000256" key="7">
    <source>
        <dbReference type="ARBA" id="ARBA00022801"/>
    </source>
</evidence>
<keyword evidence="6" id="KW-0479">Metal-binding</keyword>
<protein>
    <recommendedName>
        <fullName evidence="5">Alpha-amylase</fullName>
        <ecNumber evidence="4">3.2.1.1</ecNumber>
    </recommendedName>
    <alternativeName>
        <fullName evidence="11">1,4-alpha-D-glucan glucanohydrolase</fullName>
    </alternativeName>
</protein>
<evidence type="ECO:0000259" key="14">
    <source>
        <dbReference type="SMART" id="SM00632"/>
    </source>
</evidence>
<sequence>MRGVRSVVVWGALVASAVAMSGCSVPSAVEPAAPDVGVQLFQLPWTSIAEECESALGPAGFAWVLTSPPQEHVVGEQWWVSYQPVSYQIESRLGTRAEFADMVSRCGAVGVDVIADAVINHMSGQDAPGTGWVGSAYAHQGYPGLYGPGEFHHCGLTAQDDIEDYGSREQVQNCELVNLADLDTGSPAVRQTIGAYLDDLLSLGVAGFRIDAAKHMAAEDVAAIVAALPEGTRVMSEVIRGAREPIQPEEYTAFGEVFEFSYARELGPQLESGMLYDPDLSDERALHVPASSAVVFIDNHDTERGNAPLTYRNGAEYLLANVLMLADDYGAPVVYSGYAFSDRDAGAPTNADGTVDGGTCAPHPAPDAEYADGDRTCVQRWAGIVGMLEWRAVVGDAARMPGVSENDAYGFEREGRGVVAANPNDADASVAVPTSMPDGEYCDVVANGSGSSCPEGARVRVRDGLAAFDLAPQQAAAIHLGSRVS</sequence>
<feature type="chain" id="PRO_5040881420" description="Alpha-amylase" evidence="13">
    <location>
        <begin position="22"/>
        <end position="485"/>
    </location>
</feature>
<dbReference type="InterPro" id="IPR013780">
    <property type="entry name" value="Glyco_hydro_b"/>
</dbReference>
<evidence type="ECO:0000313" key="16">
    <source>
        <dbReference type="EMBL" id="GLK00295.1"/>
    </source>
</evidence>
<reference evidence="16" key="1">
    <citation type="journal article" date="2014" name="Int. J. Syst. Evol. Microbiol.">
        <title>Complete genome sequence of Corynebacterium casei LMG S-19264T (=DSM 44701T), isolated from a smear-ripened cheese.</title>
        <authorList>
            <consortium name="US DOE Joint Genome Institute (JGI-PGF)"/>
            <person name="Walter F."/>
            <person name="Albersmeier A."/>
            <person name="Kalinowski J."/>
            <person name="Ruckert C."/>
        </authorList>
    </citation>
    <scope>NUCLEOTIDE SEQUENCE</scope>
    <source>
        <strain evidence="16">VKM Ac-1958</strain>
    </source>
</reference>
<dbReference type="GO" id="GO:0005975">
    <property type="term" value="P:carbohydrate metabolic process"/>
    <property type="evidence" value="ECO:0007669"/>
    <property type="project" value="InterPro"/>
</dbReference>
<keyword evidence="9" id="KW-0119">Carbohydrate metabolism</keyword>
<evidence type="ECO:0000256" key="3">
    <source>
        <dbReference type="ARBA" id="ARBA00008061"/>
    </source>
</evidence>
<dbReference type="PRINTS" id="PR00110">
    <property type="entry name" value="ALPHAAMYLASE"/>
</dbReference>
<dbReference type="EMBL" id="BSET01000001">
    <property type="protein sequence ID" value="GLK00295.1"/>
    <property type="molecule type" value="Genomic_DNA"/>
</dbReference>
<dbReference type="InterPro" id="IPR017853">
    <property type="entry name" value="GH"/>
</dbReference>
<feature type="signal peptide" evidence="13">
    <location>
        <begin position="1"/>
        <end position="21"/>
    </location>
</feature>
<dbReference type="Proteomes" id="UP001142325">
    <property type="component" value="Unassembled WGS sequence"/>
</dbReference>
<dbReference type="InterPro" id="IPR006046">
    <property type="entry name" value="Alpha_amylase"/>
</dbReference>
<dbReference type="Pfam" id="PF02806">
    <property type="entry name" value="Alpha-amylase_C"/>
    <property type="match status" value="1"/>
</dbReference>
<accession>A0A9W6HQ19</accession>
<dbReference type="InterPro" id="IPR006047">
    <property type="entry name" value="GH13_cat_dom"/>
</dbReference>
<evidence type="ECO:0000256" key="10">
    <source>
        <dbReference type="ARBA" id="ARBA00023295"/>
    </source>
</evidence>
<evidence type="ECO:0000256" key="12">
    <source>
        <dbReference type="RuleBase" id="RU003615"/>
    </source>
</evidence>
<dbReference type="InterPro" id="IPR006048">
    <property type="entry name" value="A-amylase/branching_C"/>
</dbReference>
<gene>
    <name evidence="16" type="ORF">GCM10017596_00100</name>
</gene>
<dbReference type="CDD" id="cd11317">
    <property type="entry name" value="AmyAc_bac_euk_AmyA"/>
    <property type="match status" value="1"/>
</dbReference>
<keyword evidence="10" id="KW-0326">Glycosidase</keyword>
<dbReference type="GO" id="GO:0046872">
    <property type="term" value="F:metal ion binding"/>
    <property type="evidence" value="ECO:0007669"/>
    <property type="project" value="UniProtKB-KW"/>
</dbReference>
<evidence type="ECO:0000259" key="15">
    <source>
        <dbReference type="SMART" id="SM00642"/>
    </source>
</evidence>
<evidence type="ECO:0000313" key="17">
    <source>
        <dbReference type="Proteomes" id="UP001142325"/>
    </source>
</evidence>
<dbReference type="SMART" id="SM00642">
    <property type="entry name" value="Aamy"/>
    <property type="match status" value="1"/>
</dbReference>
<name>A0A9W6HQ19_9MICO</name>
<evidence type="ECO:0000256" key="4">
    <source>
        <dbReference type="ARBA" id="ARBA00012595"/>
    </source>
</evidence>
<reference evidence="16" key="2">
    <citation type="submission" date="2023-01" db="EMBL/GenBank/DDBJ databases">
        <authorList>
            <person name="Sun Q."/>
            <person name="Evtushenko L."/>
        </authorList>
    </citation>
    <scope>NUCLEOTIDE SEQUENCE</scope>
    <source>
        <strain evidence="16">VKM Ac-1958</strain>
    </source>
</reference>
<evidence type="ECO:0000256" key="9">
    <source>
        <dbReference type="ARBA" id="ARBA00023277"/>
    </source>
</evidence>
<keyword evidence="8" id="KW-0106">Calcium</keyword>
<dbReference type="SMART" id="SM00632">
    <property type="entry name" value="Aamy_C"/>
    <property type="match status" value="1"/>
</dbReference>
<dbReference type="PROSITE" id="PS51257">
    <property type="entry name" value="PROKAR_LIPOPROTEIN"/>
    <property type="match status" value="1"/>
</dbReference>
<evidence type="ECO:0000256" key="8">
    <source>
        <dbReference type="ARBA" id="ARBA00022837"/>
    </source>
</evidence>
<dbReference type="Gene3D" id="2.60.40.1180">
    <property type="entry name" value="Golgi alpha-mannosidase II"/>
    <property type="match status" value="1"/>
</dbReference>
<comment type="caution">
    <text evidence="16">The sequence shown here is derived from an EMBL/GenBank/DDBJ whole genome shotgun (WGS) entry which is preliminary data.</text>
</comment>
<comment type="catalytic activity">
    <reaction evidence="1">
        <text>Endohydrolysis of (1-&gt;4)-alpha-D-glucosidic linkages in polysaccharides containing three or more (1-&gt;4)-alpha-linked D-glucose units.</text>
        <dbReference type="EC" id="3.2.1.1"/>
    </reaction>
</comment>
<keyword evidence="17" id="KW-1185">Reference proteome</keyword>
<keyword evidence="13" id="KW-0732">Signal</keyword>
<dbReference type="PANTHER" id="PTHR43447">
    <property type="entry name" value="ALPHA-AMYLASE"/>
    <property type="match status" value="1"/>
</dbReference>
<evidence type="ECO:0000256" key="5">
    <source>
        <dbReference type="ARBA" id="ARBA00017303"/>
    </source>
</evidence>
<comment type="cofactor">
    <cofactor evidence="2">
        <name>Ca(2+)</name>
        <dbReference type="ChEBI" id="CHEBI:29108"/>
    </cofactor>
</comment>
<dbReference type="AlphaFoldDB" id="A0A9W6HQ19"/>
<evidence type="ECO:0000256" key="1">
    <source>
        <dbReference type="ARBA" id="ARBA00000548"/>
    </source>
</evidence>
<evidence type="ECO:0000256" key="13">
    <source>
        <dbReference type="SAM" id="SignalP"/>
    </source>
</evidence>
<evidence type="ECO:0000256" key="6">
    <source>
        <dbReference type="ARBA" id="ARBA00022723"/>
    </source>
</evidence>
<keyword evidence="7" id="KW-0378">Hydrolase</keyword>